<dbReference type="OrthoDB" id="9803739at2"/>
<sequence>MEKVKLGIIGGMGTHAGLTFQSKLLEFSNAQTDQEFIEFLYHNNSNIPDRTRAILYNEASPVPELIRSIQLMNNAEVDLVLSACMTSYYFFNIMTEVSNCPVLHPIRLVTDYINYQFPTAHKIGLLATTGTIHSRLFHGPIESSGKELITLDIHKQESVFMEAIYGENGLKSHTSSDKSIELLRSAADLLIQGGAEVLIAGCTEVSMVLSQKNVSIPFIDPMELMARSVYNKISNI</sequence>
<keyword evidence="2" id="KW-0413">Isomerase</keyword>
<keyword evidence="4" id="KW-1185">Reference proteome</keyword>
<dbReference type="KEGG" id="cpip:CJF12_08830"/>
<dbReference type="NCBIfam" id="TIGR00035">
    <property type="entry name" value="asp_race"/>
    <property type="match status" value="1"/>
</dbReference>
<dbReference type="PANTHER" id="PTHR21198:SF7">
    <property type="entry name" value="ASPARTATE-GLUTAMATE RACEMASE FAMILY"/>
    <property type="match status" value="1"/>
</dbReference>
<name>A0A086BKT0_9FLAO</name>
<evidence type="ECO:0008006" key="5">
    <source>
        <dbReference type="Google" id="ProtNLM"/>
    </source>
</evidence>
<dbReference type="EMBL" id="JPRJ01000005">
    <property type="protein sequence ID" value="KFF29544.1"/>
    <property type="molecule type" value="Genomic_DNA"/>
</dbReference>
<dbReference type="InterPro" id="IPR004380">
    <property type="entry name" value="Asp_race"/>
</dbReference>
<comment type="similarity">
    <text evidence="1">Belongs to the aspartate/glutamate racemases family.</text>
</comment>
<organism evidence="3 4">
    <name type="scientific">Chryseobacterium piperi</name>
    <dbReference type="NCBI Taxonomy" id="558152"/>
    <lineage>
        <taxon>Bacteria</taxon>
        <taxon>Pseudomonadati</taxon>
        <taxon>Bacteroidota</taxon>
        <taxon>Flavobacteriia</taxon>
        <taxon>Flavobacteriales</taxon>
        <taxon>Weeksellaceae</taxon>
        <taxon>Chryseobacterium group</taxon>
        <taxon>Chryseobacterium</taxon>
    </lineage>
</organism>
<dbReference type="InterPro" id="IPR015942">
    <property type="entry name" value="Asp/Glu/hydantoin_racemase"/>
</dbReference>
<dbReference type="Proteomes" id="UP000028709">
    <property type="component" value="Unassembled WGS sequence"/>
</dbReference>
<dbReference type="STRING" id="558152.IQ37_04780"/>
<dbReference type="Gene3D" id="3.40.50.1860">
    <property type="match status" value="2"/>
</dbReference>
<dbReference type="SUPFAM" id="SSF53681">
    <property type="entry name" value="Aspartate/glutamate racemase"/>
    <property type="match status" value="2"/>
</dbReference>
<evidence type="ECO:0000256" key="2">
    <source>
        <dbReference type="ARBA" id="ARBA00023235"/>
    </source>
</evidence>
<dbReference type="AlphaFoldDB" id="A0A086BKT0"/>
<protein>
    <recommendedName>
        <fullName evidence="5">Aspartate racemase</fullName>
    </recommendedName>
</protein>
<evidence type="ECO:0000256" key="1">
    <source>
        <dbReference type="ARBA" id="ARBA00007847"/>
    </source>
</evidence>
<dbReference type="Pfam" id="PF01177">
    <property type="entry name" value="Asp_Glu_race"/>
    <property type="match status" value="1"/>
</dbReference>
<accession>A0A086BKT0</accession>
<dbReference type="PANTHER" id="PTHR21198">
    <property type="entry name" value="GLUTAMATE RACEMASE"/>
    <property type="match status" value="1"/>
</dbReference>
<dbReference type="GO" id="GO:0047661">
    <property type="term" value="F:amino-acid racemase activity"/>
    <property type="evidence" value="ECO:0007669"/>
    <property type="project" value="InterPro"/>
</dbReference>
<dbReference type="RefSeq" id="WP_034682275.1">
    <property type="nucleotide sequence ID" value="NZ_JPRJ01000005.1"/>
</dbReference>
<dbReference type="eggNOG" id="COG1794">
    <property type="taxonomic scope" value="Bacteria"/>
</dbReference>
<proteinExistence type="inferred from homology"/>
<reference evidence="3 4" key="1">
    <citation type="submission" date="2014-07" db="EMBL/GenBank/DDBJ databases">
        <title>Genome of Chryseobacterium piperi CTM.</title>
        <authorList>
            <person name="Pipes S.E."/>
            <person name="Stropko S.J."/>
            <person name="Newman J.D."/>
        </authorList>
    </citation>
    <scope>NUCLEOTIDE SEQUENCE [LARGE SCALE GENOMIC DNA]</scope>
    <source>
        <strain evidence="3 4">CTM</strain>
    </source>
</reference>
<dbReference type="InterPro" id="IPR001920">
    <property type="entry name" value="Asp/Glu_race"/>
</dbReference>
<evidence type="ECO:0000313" key="3">
    <source>
        <dbReference type="EMBL" id="KFF29544.1"/>
    </source>
</evidence>
<gene>
    <name evidence="3" type="ORF">IQ37_04780</name>
</gene>
<comment type="caution">
    <text evidence="3">The sequence shown here is derived from an EMBL/GenBank/DDBJ whole genome shotgun (WGS) entry which is preliminary data.</text>
</comment>
<evidence type="ECO:0000313" key="4">
    <source>
        <dbReference type="Proteomes" id="UP000028709"/>
    </source>
</evidence>